<feature type="compositionally biased region" description="Basic residues" evidence="1">
    <location>
        <begin position="1"/>
        <end position="11"/>
    </location>
</feature>
<accession>A0A382FKQ3</accession>
<feature type="region of interest" description="Disordered" evidence="1">
    <location>
        <begin position="1"/>
        <end position="30"/>
    </location>
</feature>
<organism evidence="2">
    <name type="scientific">marine metagenome</name>
    <dbReference type="NCBI Taxonomy" id="408172"/>
    <lineage>
        <taxon>unclassified sequences</taxon>
        <taxon>metagenomes</taxon>
        <taxon>ecological metagenomes</taxon>
    </lineage>
</organism>
<gene>
    <name evidence="2" type="ORF">METZ01_LOCUS216540</name>
</gene>
<protein>
    <submittedName>
        <fullName evidence="2">Uncharacterized protein</fullName>
    </submittedName>
</protein>
<sequence length="446" mass="48025">VANSSRRKNSKRSQGGKGPKGRTPGGRTVLRPPWEAVWKRAAGVSSNLWWEPGVEGEPRPKHEDVFLVLDTLASADDGLGSLAAMAAVLDAAEGSCDVSAELRAVAEKTVDPSEAALFAGYVSPDSASQADASAMAGRMLRAHRERDLPDMVAVANLNPKLFTEKPLVGVLTIAPLLIYEITRAPGERPVTDQVSIFFDHCPVPFAGAENVLRLVLAASTGVGLVVPDGADLQAIDSELESNEPRPLGRLSAQMLDNRPLVDEFLEWSLEVAAVMQQTQASRSLDQCGAKLTIRFAPIASVAAVVVSENPGTRRFRKSDAPTGSLYATWRRWLELVSPKGHVHRTLGAFTPSDLIDAQGIPFRGEVVRLVNAIEKADAPLFGSTTADRAWTIPRRKTWLVRLSEVLIDQITATEVLGEFRDVLPTVTPLGPTGPTVAAQELFLWLS</sequence>
<feature type="non-terminal residue" evidence="2">
    <location>
        <position position="1"/>
    </location>
</feature>
<feature type="non-terminal residue" evidence="2">
    <location>
        <position position="446"/>
    </location>
</feature>
<proteinExistence type="predicted"/>
<name>A0A382FKQ3_9ZZZZ</name>
<dbReference type="EMBL" id="UINC01050570">
    <property type="protein sequence ID" value="SVB63686.1"/>
    <property type="molecule type" value="Genomic_DNA"/>
</dbReference>
<evidence type="ECO:0000313" key="2">
    <source>
        <dbReference type="EMBL" id="SVB63686.1"/>
    </source>
</evidence>
<dbReference type="AlphaFoldDB" id="A0A382FKQ3"/>
<evidence type="ECO:0000256" key="1">
    <source>
        <dbReference type="SAM" id="MobiDB-lite"/>
    </source>
</evidence>
<reference evidence="2" key="1">
    <citation type="submission" date="2018-05" db="EMBL/GenBank/DDBJ databases">
        <authorList>
            <person name="Lanie J.A."/>
            <person name="Ng W.-L."/>
            <person name="Kazmierczak K.M."/>
            <person name="Andrzejewski T.M."/>
            <person name="Davidsen T.M."/>
            <person name="Wayne K.J."/>
            <person name="Tettelin H."/>
            <person name="Glass J.I."/>
            <person name="Rusch D."/>
            <person name="Podicherti R."/>
            <person name="Tsui H.-C.T."/>
            <person name="Winkler M.E."/>
        </authorList>
    </citation>
    <scope>NUCLEOTIDE SEQUENCE</scope>
</reference>